<protein>
    <submittedName>
        <fullName evidence="1">Uncharacterized protein</fullName>
    </submittedName>
</protein>
<gene>
    <name evidence="1" type="ORF">Ssi02_47200</name>
</gene>
<dbReference type="AlphaFoldDB" id="A0A919VDU8"/>
<name>A0A919VDU8_9ACTN</name>
<reference evidence="1" key="1">
    <citation type="submission" date="2021-01" db="EMBL/GenBank/DDBJ databases">
        <title>Whole genome shotgun sequence of Sinosporangium siamense NBRC 109515.</title>
        <authorList>
            <person name="Komaki H."/>
            <person name="Tamura T."/>
        </authorList>
    </citation>
    <scope>NUCLEOTIDE SEQUENCE</scope>
    <source>
        <strain evidence="1">NBRC 109515</strain>
    </source>
</reference>
<evidence type="ECO:0000313" key="1">
    <source>
        <dbReference type="EMBL" id="GII94489.1"/>
    </source>
</evidence>
<keyword evidence="2" id="KW-1185">Reference proteome</keyword>
<evidence type="ECO:0000313" key="2">
    <source>
        <dbReference type="Proteomes" id="UP000606172"/>
    </source>
</evidence>
<dbReference type="EMBL" id="BOOW01000030">
    <property type="protein sequence ID" value="GII94489.1"/>
    <property type="molecule type" value="Genomic_DNA"/>
</dbReference>
<sequence>MAGQPGTTANSSPVLLSRHRARAAIPPHLHAKDRTPEGVPRCLQRWLEQVMGLASAFLSVRRPAPAQNFGPRVRTQSRSRRADAAEAPACLLICPLRIPF</sequence>
<dbReference type="Proteomes" id="UP000606172">
    <property type="component" value="Unassembled WGS sequence"/>
</dbReference>
<comment type="caution">
    <text evidence="1">The sequence shown here is derived from an EMBL/GenBank/DDBJ whole genome shotgun (WGS) entry which is preliminary data.</text>
</comment>
<accession>A0A919VDU8</accession>
<proteinExistence type="predicted"/>
<organism evidence="1 2">
    <name type="scientific">Sinosporangium siamense</name>
    <dbReference type="NCBI Taxonomy" id="1367973"/>
    <lineage>
        <taxon>Bacteria</taxon>
        <taxon>Bacillati</taxon>
        <taxon>Actinomycetota</taxon>
        <taxon>Actinomycetes</taxon>
        <taxon>Streptosporangiales</taxon>
        <taxon>Streptosporangiaceae</taxon>
        <taxon>Sinosporangium</taxon>
    </lineage>
</organism>